<protein>
    <submittedName>
        <fullName evidence="7">Alpha/beta hydrolase-fold protein</fullName>
    </submittedName>
</protein>
<sequence>MRLRALRVLLVAGFALAANSALGEEQGRSSPPITLQDIQVVTPGFWERVAANGGTPLVEYGKTPDDPVKVTFLWRGDDLREVELSWPVWTPDRRENHLQRIDGSDVWFKTVMLPPRTRLSYQIAPDLARGAPGDREAYRASLMAALQFDPRNPKRFGQMSLLELKGTPDQPFVESRPGVQKGRVWSESIDNPLNGRTYEITFYRPAGVAKNEATPLVVLFDAERYLKDIPTPTILDNMIADGAIAPISAILIRNPTRQSRSEDLACNPAFSEAMVKGLMPWVRERVKISEDAKDIAIAGSSYGGLMAVCTVLTYPDVFGNALSQSGSFWWDPAGKEGKAPDDLLVIRRVRESPPSPARFYLDAGVLEQRPAGEDNSGSIFQTTEALYKAMKAKGYDASFHPFAGGHDDAAWRGTLSDGLIILFGDRQ</sequence>
<keyword evidence="2" id="KW-0963">Cytoplasm</keyword>
<evidence type="ECO:0000313" key="7">
    <source>
        <dbReference type="EMBL" id="MDC7684462.1"/>
    </source>
</evidence>
<comment type="caution">
    <text evidence="7">The sequence shown here is derived from an EMBL/GenBank/DDBJ whole genome shotgun (WGS) entry which is preliminary data.</text>
</comment>
<comment type="subcellular location">
    <subcellularLocation>
        <location evidence="1">Cytoplasm</location>
    </subcellularLocation>
</comment>
<gene>
    <name evidence="7" type="ORF">PQU92_14345</name>
</gene>
<evidence type="ECO:0000256" key="2">
    <source>
        <dbReference type="ARBA" id="ARBA00022490"/>
    </source>
</evidence>
<dbReference type="Proteomes" id="UP001214854">
    <property type="component" value="Unassembled WGS sequence"/>
</dbReference>
<evidence type="ECO:0000313" key="8">
    <source>
        <dbReference type="Proteomes" id="UP001214854"/>
    </source>
</evidence>
<dbReference type="PANTHER" id="PTHR48098:SF3">
    <property type="entry name" value="IRON(III) ENTEROBACTIN ESTERASE"/>
    <property type="match status" value="1"/>
</dbReference>
<dbReference type="Gene3D" id="3.40.50.1820">
    <property type="entry name" value="alpha/beta hydrolase"/>
    <property type="match status" value="1"/>
</dbReference>
<dbReference type="InterPro" id="IPR000801">
    <property type="entry name" value="Esterase-like"/>
</dbReference>
<evidence type="ECO:0000259" key="6">
    <source>
        <dbReference type="Pfam" id="PF11806"/>
    </source>
</evidence>
<evidence type="ECO:0000256" key="3">
    <source>
        <dbReference type="ARBA" id="ARBA00022801"/>
    </source>
</evidence>
<dbReference type="InterPro" id="IPR014756">
    <property type="entry name" value="Ig_E-set"/>
</dbReference>
<dbReference type="InterPro" id="IPR029058">
    <property type="entry name" value="AB_hydrolase_fold"/>
</dbReference>
<dbReference type="InterPro" id="IPR013783">
    <property type="entry name" value="Ig-like_fold"/>
</dbReference>
<dbReference type="SUPFAM" id="SSF81296">
    <property type="entry name" value="E set domains"/>
    <property type="match status" value="1"/>
</dbReference>
<accession>A0ABT5HWK0</accession>
<feature type="domain" description="Enterochelin esterase N-terminal" evidence="6">
    <location>
        <begin position="69"/>
        <end position="171"/>
    </location>
</feature>
<dbReference type="Pfam" id="PF00756">
    <property type="entry name" value="Esterase"/>
    <property type="match status" value="1"/>
</dbReference>
<comment type="similarity">
    <text evidence="4">Belongs to the Fes family.</text>
</comment>
<dbReference type="EMBL" id="JAQQKX010000012">
    <property type="protein sequence ID" value="MDC7684462.1"/>
    <property type="molecule type" value="Genomic_DNA"/>
</dbReference>
<dbReference type="InterPro" id="IPR021764">
    <property type="entry name" value="Enterochelin_esterase_N"/>
</dbReference>
<feature type="signal peptide" evidence="5">
    <location>
        <begin position="1"/>
        <end position="17"/>
    </location>
</feature>
<dbReference type="InterPro" id="IPR050583">
    <property type="entry name" value="Mycobacterial_A85_antigen"/>
</dbReference>
<proteinExistence type="inferred from homology"/>
<organism evidence="7 8">
    <name type="scientific">Asticcacaulis aquaticus</name>
    <dbReference type="NCBI Taxonomy" id="2984212"/>
    <lineage>
        <taxon>Bacteria</taxon>
        <taxon>Pseudomonadati</taxon>
        <taxon>Pseudomonadota</taxon>
        <taxon>Alphaproteobacteria</taxon>
        <taxon>Caulobacterales</taxon>
        <taxon>Caulobacteraceae</taxon>
        <taxon>Asticcacaulis</taxon>
    </lineage>
</organism>
<reference evidence="7 8" key="1">
    <citation type="submission" date="2023-01" db="EMBL/GenBank/DDBJ databases">
        <title>Novel species of the genus Asticcacaulis isolated from rivers.</title>
        <authorList>
            <person name="Lu H."/>
        </authorList>
    </citation>
    <scope>NUCLEOTIDE SEQUENCE [LARGE SCALE GENOMIC DNA]</scope>
    <source>
        <strain evidence="7 8">BYS171W</strain>
    </source>
</reference>
<keyword evidence="3 7" id="KW-0378">Hydrolase</keyword>
<evidence type="ECO:0000256" key="1">
    <source>
        <dbReference type="ARBA" id="ARBA00004496"/>
    </source>
</evidence>
<dbReference type="RefSeq" id="WP_272748935.1">
    <property type="nucleotide sequence ID" value="NZ_JAQQKX010000012.1"/>
</dbReference>
<dbReference type="SUPFAM" id="SSF53474">
    <property type="entry name" value="alpha/beta-Hydrolases"/>
    <property type="match status" value="1"/>
</dbReference>
<keyword evidence="8" id="KW-1185">Reference proteome</keyword>
<keyword evidence="5" id="KW-0732">Signal</keyword>
<dbReference type="GO" id="GO:0016787">
    <property type="term" value="F:hydrolase activity"/>
    <property type="evidence" value="ECO:0007669"/>
    <property type="project" value="UniProtKB-KW"/>
</dbReference>
<evidence type="ECO:0000256" key="4">
    <source>
        <dbReference type="ARBA" id="ARBA00024201"/>
    </source>
</evidence>
<dbReference type="Pfam" id="PF11806">
    <property type="entry name" value="Enterochelin_N"/>
    <property type="match status" value="1"/>
</dbReference>
<evidence type="ECO:0000256" key="5">
    <source>
        <dbReference type="SAM" id="SignalP"/>
    </source>
</evidence>
<name>A0ABT5HWK0_9CAUL</name>
<dbReference type="PANTHER" id="PTHR48098">
    <property type="entry name" value="ENTEROCHELIN ESTERASE-RELATED"/>
    <property type="match status" value="1"/>
</dbReference>
<feature type="chain" id="PRO_5047530851" evidence="5">
    <location>
        <begin position="18"/>
        <end position="427"/>
    </location>
</feature>
<dbReference type="Gene3D" id="2.60.40.10">
    <property type="entry name" value="Immunoglobulins"/>
    <property type="match status" value="1"/>
</dbReference>